<dbReference type="KEGG" id="pzu:PHZ_c1286"/>
<dbReference type="CDD" id="cd03443">
    <property type="entry name" value="PaaI_thioesterase"/>
    <property type="match status" value="1"/>
</dbReference>
<feature type="domain" description="Acyl-CoA thioesterase-like C-terminal" evidence="2">
    <location>
        <begin position="127"/>
        <end position="259"/>
    </location>
</feature>
<keyword evidence="4" id="KW-1185">Reference proteome</keyword>
<reference evidence="3 4" key="1">
    <citation type="journal article" date="2008" name="BMC Genomics">
        <title>Complete genome of Phenylobacterium zucineum - a novel facultative intracellular bacterium isolated from human erythroleukemia cell line K562.</title>
        <authorList>
            <person name="Luo Y."/>
            <person name="Xu X."/>
            <person name="Ding Z."/>
            <person name="Liu Z."/>
            <person name="Zhang B."/>
            <person name="Yan Z."/>
            <person name="Sun J."/>
            <person name="Hu S."/>
            <person name="Hu X."/>
        </authorList>
    </citation>
    <scope>NUCLEOTIDE SEQUENCE [LARGE SCALE GENOMIC DNA]</scope>
    <source>
        <strain evidence="3 4">HLK1</strain>
    </source>
</reference>
<dbReference type="eggNOG" id="COG2050">
    <property type="taxonomic scope" value="Bacteria"/>
</dbReference>
<dbReference type="HOGENOM" id="CLU_074337_1_0_5"/>
<protein>
    <recommendedName>
        <fullName evidence="5">Thioesterase family protein</fullName>
    </recommendedName>
</protein>
<accession>B4R930</accession>
<gene>
    <name evidence="3" type="ordered locus">PHZ_c1286</name>
</gene>
<dbReference type="Pfam" id="PF20789">
    <property type="entry name" value="4HBT_3C"/>
    <property type="match status" value="1"/>
</dbReference>
<feature type="domain" description="Acyl-CoA thioesterase-like N-terminal HotDog" evidence="1">
    <location>
        <begin position="24"/>
        <end position="105"/>
    </location>
</feature>
<organism evidence="3 4">
    <name type="scientific">Phenylobacterium zucineum (strain HLK1)</name>
    <dbReference type="NCBI Taxonomy" id="450851"/>
    <lineage>
        <taxon>Bacteria</taxon>
        <taxon>Pseudomonadati</taxon>
        <taxon>Pseudomonadota</taxon>
        <taxon>Alphaproteobacteria</taxon>
        <taxon>Caulobacterales</taxon>
        <taxon>Caulobacteraceae</taxon>
        <taxon>Phenylobacterium</taxon>
    </lineage>
</organism>
<evidence type="ECO:0000259" key="1">
    <source>
        <dbReference type="Pfam" id="PF13622"/>
    </source>
</evidence>
<name>B4R930_PHEZH</name>
<dbReference type="SUPFAM" id="SSF54637">
    <property type="entry name" value="Thioesterase/thiol ester dehydrase-isomerase"/>
    <property type="match status" value="2"/>
</dbReference>
<proteinExistence type="predicted"/>
<dbReference type="InterPro" id="IPR049450">
    <property type="entry name" value="ACOT8-like_C"/>
</dbReference>
<dbReference type="RefSeq" id="WP_012521844.1">
    <property type="nucleotide sequence ID" value="NC_011144.1"/>
</dbReference>
<evidence type="ECO:0000313" key="4">
    <source>
        <dbReference type="Proteomes" id="UP000001868"/>
    </source>
</evidence>
<dbReference type="InterPro" id="IPR049449">
    <property type="entry name" value="TesB_ACOT8-like_N"/>
</dbReference>
<evidence type="ECO:0008006" key="5">
    <source>
        <dbReference type="Google" id="ProtNLM"/>
    </source>
</evidence>
<dbReference type="InterPro" id="IPR042171">
    <property type="entry name" value="Acyl-CoA_hotdog"/>
</dbReference>
<dbReference type="Proteomes" id="UP000001868">
    <property type="component" value="Chromosome"/>
</dbReference>
<dbReference type="InterPro" id="IPR029069">
    <property type="entry name" value="HotDog_dom_sf"/>
</dbReference>
<evidence type="ECO:0000313" key="3">
    <source>
        <dbReference type="EMBL" id="ACG77700.1"/>
    </source>
</evidence>
<evidence type="ECO:0000259" key="2">
    <source>
        <dbReference type="Pfam" id="PF20789"/>
    </source>
</evidence>
<sequence length="262" mass="28043">MTDAVFEVEGAPPHATARATPWAAGPWDPGLMHGGAPSALIAWAAEQVEAPAPMRIARLTIDLLRPVPVAALAIETEVVRQGRKIQLVQVRLSAGGVEVTRGMALKVRMADIPTDGDFLPPLDEPRPEACADLPMRSGTPNNFGANFELRRVRGGFGEYGPGVCWFRQHRPTVAGHALSPAMRAAAVADFSNGISSVLPFEDWTYINGDLTVSLARPPRGEWILSNAQSWISTDGGGLAMTRLADADGYFGIAQQSLVVEKR</sequence>
<dbReference type="Gene3D" id="2.40.160.210">
    <property type="entry name" value="Acyl-CoA thioesterase, double hotdog domain"/>
    <property type="match status" value="1"/>
</dbReference>
<dbReference type="STRING" id="450851.PHZ_c1286"/>
<dbReference type="EMBL" id="CP000747">
    <property type="protein sequence ID" value="ACG77700.1"/>
    <property type="molecule type" value="Genomic_DNA"/>
</dbReference>
<dbReference type="Pfam" id="PF13622">
    <property type="entry name" value="4HBT_3"/>
    <property type="match status" value="1"/>
</dbReference>
<dbReference type="AlphaFoldDB" id="B4R930"/>
<dbReference type="OrthoDB" id="1413770at2"/>